<evidence type="ECO:0000256" key="2">
    <source>
        <dbReference type="ARBA" id="ARBA00008524"/>
    </source>
</evidence>
<dbReference type="Gene3D" id="3.30.750.44">
    <property type="match status" value="1"/>
</dbReference>
<comment type="subcellular location">
    <subcellularLocation>
        <location evidence="1">Cytoplasm</location>
    </subcellularLocation>
</comment>
<dbReference type="STRING" id="1202724.AM493_14975"/>
<evidence type="ECO:0000256" key="1">
    <source>
        <dbReference type="ARBA" id="ARBA00004496"/>
    </source>
</evidence>
<comment type="caution">
    <text evidence="8">The sequence shown here is derived from an EMBL/GenBank/DDBJ whole genome shotgun (WGS) entry which is preliminary data.</text>
</comment>
<sequence length="722" mass="80002">MFALPVLAQDVDTPFFNLDYEITVDKSKLPLSAHVWGKDYIVQTDATVAKSGTKSVLIQKNADNAQFGCIATAIPAVYEGQTILLTGWMKLEGVTDGNVGLLLRIDGANDILEFENMDAQGINGTSDWAKYEIELPLPKDAQTIYVGALNGGSGKLWVDDLKISIDGKDISKATKKVVVELPAQKDKEFDGGSKINAITLTPQKTQDLKVLGLVWGYLKYYHPAIAAGNHNWDYELFRIVPKVLEAKNAAQRDAALLAWAKALGPFEKAPVVKSENVKLSPDLDWITTSGLSPELSTLLTDLKSATRTGSHYYIGLAESVQNPEFKNENPYKDMDFADAGYRLLGLYRYWNIIQYYFPNRHLIGEDWKGVLEEFIPKFVNVKTEKDYKLAALELIGRINDTHANVYGDPTIEEIRGNRFAAEIVAFTEGKPVVTRFMSRDGASVLQKGDVITAINGTPVDKLVQERLKYNPASNQPTKMRNIARALLRSNNNTLTVDYTRNGKPFKATLPTYTKDEIDLKLLSQKKDTCFKMLSPKIAYMYPGTIKNEYIPQFFEDIKNTDGLVIDLRCYPSDFIVLAVGEMIAKGSTEFVKWSNPSITTPGEFSVIPYMELQGRNNYKGKVVVLVNEVTQSMAEYSALTFRAVGAKIVGSTTSGADGNISPFYLPGNVYTVISGIGVYYPDGGETQRVGIVPDIEVKPTVKGITDGRDEVLEKAVEFINKK</sequence>
<dbReference type="Pfam" id="PF03572">
    <property type="entry name" value="Peptidase_S41"/>
    <property type="match status" value="1"/>
</dbReference>
<feature type="domain" description="Tail specific protease" evidence="7">
    <location>
        <begin position="491"/>
        <end position="698"/>
    </location>
</feature>
<evidence type="ECO:0000256" key="4">
    <source>
        <dbReference type="ARBA" id="ARBA00022670"/>
    </source>
</evidence>
<reference evidence="8 9" key="1">
    <citation type="submission" date="2015-08" db="EMBL/GenBank/DDBJ databases">
        <title>Whole genome sequence of Flavobacterium akiainvivens IK-1T, from decaying Wikstroemia oahuensis, an endemic Hawaiian shrub.</title>
        <authorList>
            <person name="Wan X."/>
            <person name="Hou S."/>
            <person name="Saito J."/>
            <person name="Donachie S."/>
        </authorList>
    </citation>
    <scope>NUCLEOTIDE SEQUENCE [LARGE SCALE GENOMIC DNA]</scope>
    <source>
        <strain evidence="8 9">IK-1</strain>
    </source>
</reference>
<gene>
    <name evidence="8" type="ORF">AM493_14975</name>
</gene>
<dbReference type="InterPro" id="IPR036034">
    <property type="entry name" value="PDZ_sf"/>
</dbReference>
<proteinExistence type="inferred from homology"/>
<evidence type="ECO:0000313" key="8">
    <source>
        <dbReference type="EMBL" id="KOS08371.1"/>
    </source>
</evidence>
<keyword evidence="3" id="KW-0963">Cytoplasm</keyword>
<comment type="similarity">
    <text evidence="2">Belongs to the peptidase S41B family.</text>
</comment>
<protein>
    <recommendedName>
        <fullName evidence="7">Tail specific protease domain-containing protein</fullName>
    </recommendedName>
</protein>
<dbReference type="GO" id="GO:0005737">
    <property type="term" value="C:cytoplasm"/>
    <property type="evidence" value="ECO:0007669"/>
    <property type="project" value="UniProtKB-SubCell"/>
</dbReference>
<dbReference type="AlphaFoldDB" id="A0A0M8ML11"/>
<accession>A0A0M8ML11</accession>
<dbReference type="PANTHER" id="PTHR43253">
    <property type="entry name" value="TRICORN PROTEASE HOMOLOG 2-RELATED"/>
    <property type="match status" value="1"/>
</dbReference>
<dbReference type="PANTHER" id="PTHR43253:SF1">
    <property type="entry name" value="TRICORN PROTEASE HOMOLOG 2-RELATED"/>
    <property type="match status" value="1"/>
</dbReference>
<dbReference type="InterPro" id="IPR029045">
    <property type="entry name" value="ClpP/crotonase-like_dom_sf"/>
</dbReference>
<dbReference type="SUPFAM" id="SSF50156">
    <property type="entry name" value="PDZ domain-like"/>
    <property type="match status" value="1"/>
</dbReference>
<dbReference type="Gene3D" id="3.90.226.10">
    <property type="entry name" value="2-enoyl-CoA Hydratase, Chain A, domain 1"/>
    <property type="match status" value="1"/>
</dbReference>
<dbReference type="InterPro" id="IPR012393">
    <property type="entry name" value="Tricorn_protease"/>
</dbReference>
<dbReference type="CDD" id="cd07562">
    <property type="entry name" value="Peptidase_S41_TRI"/>
    <property type="match status" value="1"/>
</dbReference>
<dbReference type="Gene3D" id="2.60.120.260">
    <property type="entry name" value="Galactose-binding domain-like"/>
    <property type="match status" value="1"/>
</dbReference>
<name>A0A0M8ML11_9FLAO</name>
<dbReference type="GO" id="GO:0008236">
    <property type="term" value="F:serine-type peptidase activity"/>
    <property type="evidence" value="ECO:0007669"/>
    <property type="project" value="UniProtKB-KW"/>
</dbReference>
<evidence type="ECO:0000313" key="9">
    <source>
        <dbReference type="Proteomes" id="UP000037755"/>
    </source>
</evidence>
<dbReference type="InterPro" id="IPR005151">
    <property type="entry name" value="Tail-specific_protease"/>
</dbReference>
<keyword evidence="6" id="KW-0720">Serine protease</keyword>
<dbReference type="SMART" id="SM00245">
    <property type="entry name" value="TSPc"/>
    <property type="match status" value="1"/>
</dbReference>
<organism evidence="8 9">
    <name type="scientific">Flavobacterium akiainvivens</name>
    <dbReference type="NCBI Taxonomy" id="1202724"/>
    <lineage>
        <taxon>Bacteria</taxon>
        <taxon>Pseudomonadati</taxon>
        <taxon>Bacteroidota</taxon>
        <taxon>Flavobacteriia</taxon>
        <taxon>Flavobacteriales</taxon>
        <taxon>Flavobacteriaceae</taxon>
        <taxon>Flavobacterium</taxon>
    </lineage>
</organism>
<evidence type="ECO:0000256" key="6">
    <source>
        <dbReference type="ARBA" id="ARBA00022825"/>
    </source>
</evidence>
<dbReference type="PATRIC" id="fig|1202724.3.peg.3111"/>
<dbReference type="Gene3D" id="2.30.42.10">
    <property type="match status" value="1"/>
</dbReference>
<evidence type="ECO:0000256" key="5">
    <source>
        <dbReference type="ARBA" id="ARBA00022801"/>
    </source>
</evidence>
<keyword evidence="5" id="KW-0378">Hydrolase</keyword>
<evidence type="ECO:0000259" key="7">
    <source>
        <dbReference type="SMART" id="SM00245"/>
    </source>
</evidence>
<keyword evidence="4" id="KW-0645">Protease</keyword>
<dbReference type="SUPFAM" id="SSF52096">
    <property type="entry name" value="ClpP/crotonase"/>
    <property type="match status" value="1"/>
</dbReference>
<dbReference type="EMBL" id="LIYD01000005">
    <property type="protein sequence ID" value="KOS08371.1"/>
    <property type="molecule type" value="Genomic_DNA"/>
</dbReference>
<dbReference type="GO" id="GO:0006508">
    <property type="term" value="P:proteolysis"/>
    <property type="evidence" value="ECO:0007669"/>
    <property type="project" value="UniProtKB-KW"/>
</dbReference>
<dbReference type="Proteomes" id="UP000037755">
    <property type="component" value="Unassembled WGS sequence"/>
</dbReference>
<evidence type="ECO:0000256" key="3">
    <source>
        <dbReference type="ARBA" id="ARBA00022490"/>
    </source>
</evidence>
<keyword evidence="9" id="KW-1185">Reference proteome</keyword>